<evidence type="ECO:0000256" key="4">
    <source>
        <dbReference type="ARBA" id="ARBA00023004"/>
    </source>
</evidence>
<dbReference type="Proteomes" id="UP001575181">
    <property type="component" value="Unassembled WGS sequence"/>
</dbReference>
<evidence type="ECO:0000313" key="5">
    <source>
        <dbReference type="EMBL" id="MFA9460193.1"/>
    </source>
</evidence>
<comment type="caution">
    <text evidence="5">The sequence shown here is derived from an EMBL/GenBank/DDBJ whole genome shotgun (WGS) entry which is preliminary data.</text>
</comment>
<keyword evidence="4" id="KW-0408">Iron</keyword>
<name>A0ABV4TUH6_9GAMM</name>
<keyword evidence="6" id="KW-1185">Reference proteome</keyword>
<keyword evidence="1" id="KW-0813">Transport</keyword>
<evidence type="ECO:0000256" key="2">
    <source>
        <dbReference type="ARBA" id="ARBA00022617"/>
    </source>
</evidence>
<dbReference type="EMBL" id="JBGUAW010000003">
    <property type="protein sequence ID" value="MFA9460193.1"/>
    <property type="molecule type" value="Genomic_DNA"/>
</dbReference>
<keyword evidence="3" id="KW-0479">Metal-binding</keyword>
<dbReference type="InterPro" id="IPR001486">
    <property type="entry name" value="Hemoglobin_trunc"/>
</dbReference>
<keyword evidence="2" id="KW-0349">Heme</keyword>
<reference evidence="5 6" key="1">
    <citation type="submission" date="2024-08" db="EMBL/GenBank/DDBJ databases">
        <title>Whole-genome sequencing of halo(alkali)philic microorganisms from hypersaline lakes.</title>
        <authorList>
            <person name="Sorokin D.Y."/>
            <person name="Merkel A.Y."/>
            <person name="Messina E."/>
            <person name="Yakimov M."/>
        </authorList>
    </citation>
    <scope>NUCLEOTIDE SEQUENCE [LARGE SCALE GENOMIC DNA]</scope>
    <source>
        <strain evidence="5 6">Cl-TMA</strain>
    </source>
</reference>
<accession>A0ABV4TUH6</accession>
<evidence type="ECO:0000313" key="6">
    <source>
        <dbReference type="Proteomes" id="UP001575181"/>
    </source>
</evidence>
<proteinExistence type="predicted"/>
<organism evidence="5 6">
    <name type="scientific">Thiohalorhabdus methylotrophus</name>
    <dbReference type="NCBI Taxonomy" id="3242694"/>
    <lineage>
        <taxon>Bacteria</taxon>
        <taxon>Pseudomonadati</taxon>
        <taxon>Pseudomonadota</taxon>
        <taxon>Gammaproteobacteria</taxon>
        <taxon>Thiohalorhabdales</taxon>
        <taxon>Thiohalorhabdaceae</taxon>
        <taxon>Thiohalorhabdus</taxon>
    </lineage>
</organism>
<gene>
    <name evidence="5" type="ORF">ACERLL_05075</name>
</gene>
<sequence length="127" mass="14736">MVRKLEPLCDKIGYHRVEAVVRDFYERLRADEALAPFFLPIADREAHEQKVIGYWWVAMGGRMAEPPVVDMIGAHSSLGITRSLLDRWLLLFQKTLEAHLEPELADQWRQMAEAVGDRMRAHVIRAR</sequence>
<dbReference type="InterPro" id="IPR012292">
    <property type="entry name" value="Globin/Proto"/>
</dbReference>
<protein>
    <submittedName>
        <fullName evidence="5">Truncated hemoglobin</fullName>
    </submittedName>
</protein>
<dbReference type="CDD" id="cd08916">
    <property type="entry name" value="TrHb3_P"/>
    <property type="match status" value="1"/>
</dbReference>
<dbReference type="Pfam" id="PF01152">
    <property type="entry name" value="Bac_globin"/>
    <property type="match status" value="1"/>
</dbReference>
<evidence type="ECO:0000256" key="1">
    <source>
        <dbReference type="ARBA" id="ARBA00022448"/>
    </source>
</evidence>
<dbReference type="RefSeq" id="WP_373654978.1">
    <property type="nucleotide sequence ID" value="NZ_JBGUAW010000003.1"/>
</dbReference>
<dbReference type="SUPFAM" id="SSF46458">
    <property type="entry name" value="Globin-like"/>
    <property type="match status" value="1"/>
</dbReference>
<dbReference type="InterPro" id="IPR009050">
    <property type="entry name" value="Globin-like_sf"/>
</dbReference>
<dbReference type="Gene3D" id="1.10.490.10">
    <property type="entry name" value="Globins"/>
    <property type="match status" value="1"/>
</dbReference>
<evidence type="ECO:0000256" key="3">
    <source>
        <dbReference type="ARBA" id="ARBA00022723"/>
    </source>
</evidence>